<dbReference type="SMART" id="SM00448">
    <property type="entry name" value="REC"/>
    <property type="match status" value="1"/>
</dbReference>
<feature type="domain" description="Response regulatory" evidence="2">
    <location>
        <begin position="8"/>
        <end position="128"/>
    </location>
</feature>
<dbReference type="OrthoDB" id="959604at2"/>
<dbReference type="RefSeq" id="WP_046575042.1">
    <property type="nucleotide sequence ID" value="NZ_CP010429.1"/>
</dbReference>
<organism evidence="3 4">
    <name type="scientific">Spirosoma radiotolerans</name>
    <dbReference type="NCBI Taxonomy" id="1379870"/>
    <lineage>
        <taxon>Bacteria</taxon>
        <taxon>Pseudomonadati</taxon>
        <taxon>Bacteroidota</taxon>
        <taxon>Cytophagia</taxon>
        <taxon>Cytophagales</taxon>
        <taxon>Cytophagaceae</taxon>
        <taxon>Spirosoma</taxon>
    </lineage>
</organism>
<proteinExistence type="predicted"/>
<dbReference type="Gene3D" id="3.40.50.2300">
    <property type="match status" value="1"/>
</dbReference>
<dbReference type="InterPro" id="IPR052893">
    <property type="entry name" value="TCS_response_regulator"/>
</dbReference>
<dbReference type="HOGENOM" id="CLU_000445_69_17_10"/>
<dbReference type="SUPFAM" id="SSF52172">
    <property type="entry name" value="CheY-like"/>
    <property type="match status" value="1"/>
</dbReference>
<dbReference type="Proteomes" id="UP000033054">
    <property type="component" value="Chromosome"/>
</dbReference>
<dbReference type="KEGG" id="srd:SD10_16115"/>
<dbReference type="PANTHER" id="PTHR44520">
    <property type="entry name" value="RESPONSE REGULATOR RCP1-RELATED"/>
    <property type="match status" value="1"/>
</dbReference>
<evidence type="ECO:0000259" key="2">
    <source>
        <dbReference type="PROSITE" id="PS50110"/>
    </source>
</evidence>
<evidence type="ECO:0000313" key="4">
    <source>
        <dbReference type="Proteomes" id="UP000033054"/>
    </source>
</evidence>
<dbReference type="PATRIC" id="fig|1379870.5.peg.3502"/>
<evidence type="ECO:0000313" key="3">
    <source>
        <dbReference type="EMBL" id="AKD56195.1"/>
    </source>
</evidence>
<keyword evidence="1" id="KW-0597">Phosphoprotein</keyword>
<dbReference type="GO" id="GO:0000160">
    <property type="term" value="P:phosphorelay signal transduction system"/>
    <property type="evidence" value="ECO:0007669"/>
    <property type="project" value="InterPro"/>
</dbReference>
<dbReference type="EMBL" id="CP010429">
    <property type="protein sequence ID" value="AKD56195.1"/>
    <property type="molecule type" value="Genomic_DNA"/>
</dbReference>
<protein>
    <recommendedName>
        <fullName evidence="2">Response regulatory domain-containing protein</fullName>
    </recommendedName>
</protein>
<dbReference type="Pfam" id="PF00072">
    <property type="entry name" value="Response_reg"/>
    <property type="match status" value="1"/>
</dbReference>
<dbReference type="AlphaFoldDB" id="A0A0E3ZX79"/>
<dbReference type="PANTHER" id="PTHR44520:SF2">
    <property type="entry name" value="RESPONSE REGULATOR RCP1"/>
    <property type="match status" value="1"/>
</dbReference>
<evidence type="ECO:0000256" key="1">
    <source>
        <dbReference type="PROSITE-ProRule" id="PRU00169"/>
    </source>
</evidence>
<dbReference type="InterPro" id="IPR001789">
    <property type="entry name" value="Sig_transdc_resp-reg_receiver"/>
</dbReference>
<reference evidence="3 4" key="1">
    <citation type="journal article" date="2014" name="Curr. Microbiol.">
        <title>Spirosoma radiotolerans sp. nov., a gamma-radiation-resistant bacterium isolated from gamma ray-irradiated soil.</title>
        <authorList>
            <person name="Lee J.J."/>
            <person name="Srinivasan S."/>
            <person name="Lim S."/>
            <person name="Joe M."/>
            <person name="Im S."/>
            <person name="Bae S.I."/>
            <person name="Park K.R."/>
            <person name="Han J.H."/>
            <person name="Park S.H."/>
            <person name="Joo B.M."/>
            <person name="Park S.J."/>
            <person name="Kim M.K."/>
        </authorList>
    </citation>
    <scope>NUCLEOTIDE SEQUENCE [LARGE SCALE GENOMIC DNA]</scope>
    <source>
        <strain evidence="3 4">DG5A</strain>
    </source>
</reference>
<keyword evidence="4" id="KW-1185">Reference proteome</keyword>
<dbReference type="PROSITE" id="PS50110">
    <property type="entry name" value="RESPONSE_REGULATORY"/>
    <property type="match status" value="1"/>
</dbReference>
<dbReference type="InterPro" id="IPR011006">
    <property type="entry name" value="CheY-like_superfamily"/>
</dbReference>
<accession>A0A0E3ZX79</accession>
<dbReference type="STRING" id="1379870.SD10_16115"/>
<name>A0A0E3ZX79_9BACT</name>
<sequence length="137" mass="15485">MKDLPTHSVFIADDDEDDRLLLRYAFAQYSPECHLLFAEDGLALLDALSEADTEPCLIILDLNMPRINGLEALQLLRHSPLYANKPIVILTTSNDAIDRQQAFALGANEFLTKPLTMDLLGQMVLDLRETWRLDQCI</sequence>
<feature type="modified residue" description="4-aspartylphosphate" evidence="1">
    <location>
        <position position="61"/>
    </location>
</feature>
<gene>
    <name evidence="3" type="ORF">SD10_16115</name>
</gene>